<dbReference type="NCBIfam" id="TIGR01670">
    <property type="entry name" value="KdsC-phosphatas"/>
    <property type="match status" value="1"/>
</dbReference>
<evidence type="ECO:0000256" key="5">
    <source>
        <dbReference type="PIRNR" id="PIRNR006118"/>
    </source>
</evidence>
<dbReference type="InterPro" id="IPR010023">
    <property type="entry name" value="KdsC_fam"/>
</dbReference>
<dbReference type="CDD" id="cd01630">
    <property type="entry name" value="HAD_KDO-like"/>
    <property type="match status" value="1"/>
</dbReference>
<dbReference type="PANTHER" id="PTHR21485:SF6">
    <property type="entry name" value="N-ACYLNEURAMINATE CYTIDYLYLTRANSFERASE-RELATED"/>
    <property type="match status" value="1"/>
</dbReference>
<dbReference type="PIRSF" id="PIRSF006118">
    <property type="entry name" value="KDO8-P_Ptase"/>
    <property type="match status" value="1"/>
</dbReference>
<dbReference type="EMBL" id="JAQOMS010000002">
    <property type="protein sequence ID" value="MDC2890494.1"/>
    <property type="molecule type" value="Genomic_DNA"/>
</dbReference>
<dbReference type="SFLD" id="SFLDG01138">
    <property type="entry name" value="C1.6.2:_Deoxy-d-mannose-octulo"/>
    <property type="match status" value="1"/>
</dbReference>
<comment type="function">
    <text evidence="5">Catalyzes the hydrolysis of 3-deoxy-D-manno-octulosonate 8-phosphate (KDO 8-P) to 3-deoxy-D-manno-octulosonate (KDO) and inorganic phosphate.</text>
</comment>
<keyword evidence="4 5" id="KW-0460">Magnesium</keyword>
<dbReference type="EC" id="3.1.3.45" evidence="5"/>
<keyword evidence="2 5" id="KW-0479">Metal-binding</keyword>
<comment type="subunit">
    <text evidence="5">Homotetramer.</text>
</comment>
<sequence>MRRYETWYQAIPNDVVARAQQIKLLICDIDGVFSDGTVILANSGEELKGFNTKDGYGIRSLIDAGVEVAVITGRKSTIVQTRMSSLGVKHIYQGMDQKLEGYEQLKSDLNLTDEQIAYIGDDFPDAPVMLKVGLATATGDAHPYIKSIAHLVTTLNGGRGSVRELTDLLIMANYGEEYITENITGASL</sequence>
<evidence type="ECO:0000256" key="4">
    <source>
        <dbReference type="ARBA" id="ARBA00022842"/>
    </source>
</evidence>
<reference evidence="6 7" key="1">
    <citation type="submission" date="2023-01" db="EMBL/GenBank/DDBJ databases">
        <title>Psychrosphaera sp. nov., isolated from marine algae.</title>
        <authorList>
            <person name="Bayburt H."/>
            <person name="Choi B.J."/>
            <person name="Kim J.M."/>
            <person name="Choi D.G."/>
            <person name="Jeon C.O."/>
        </authorList>
    </citation>
    <scope>NUCLEOTIDE SEQUENCE [LARGE SCALE GENOMIC DNA]</scope>
    <source>
        <strain evidence="6 7">G1-22</strain>
    </source>
</reference>
<comment type="similarity">
    <text evidence="5">Belongs to the KdsC family.</text>
</comment>
<comment type="caution">
    <text evidence="6">The sequence shown here is derived from an EMBL/GenBank/DDBJ whole genome shotgun (WGS) entry which is preliminary data.</text>
</comment>
<protein>
    <recommendedName>
        <fullName evidence="5">3-deoxy-D-manno-octulosonate 8-phosphate phosphatase KdsC</fullName>
        <ecNumber evidence="5">3.1.3.45</ecNumber>
    </recommendedName>
    <alternativeName>
        <fullName evidence="5">KDO 8-P phosphatase</fullName>
    </alternativeName>
</protein>
<name>A0ABT5FH25_9GAMM</name>
<dbReference type="PANTHER" id="PTHR21485">
    <property type="entry name" value="HAD SUPERFAMILY MEMBERS CMAS AND KDSC"/>
    <property type="match status" value="1"/>
</dbReference>
<keyword evidence="3 5" id="KW-0378">Hydrolase</keyword>
<evidence type="ECO:0000256" key="1">
    <source>
        <dbReference type="ARBA" id="ARBA00001946"/>
    </source>
</evidence>
<dbReference type="SFLD" id="SFLDG01136">
    <property type="entry name" value="C1.6:_Phosphoserine_Phosphatas"/>
    <property type="match status" value="1"/>
</dbReference>
<dbReference type="Proteomes" id="UP001528411">
    <property type="component" value="Unassembled WGS sequence"/>
</dbReference>
<evidence type="ECO:0000313" key="7">
    <source>
        <dbReference type="Proteomes" id="UP001528411"/>
    </source>
</evidence>
<dbReference type="RefSeq" id="WP_215965190.1">
    <property type="nucleotide sequence ID" value="NZ_JAQOMS010000002.1"/>
</dbReference>
<dbReference type="SFLD" id="SFLDS00003">
    <property type="entry name" value="Haloacid_Dehalogenase"/>
    <property type="match status" value="1"/>
</dbReference>
<organism evidence="6 7">
    <name type="scientific">Psychrosphaera algicola</name>
    <dbReference type="NCBI Taxonomy" id="3023714"/>
    <lineage>
        <taxon>Bacteria</taxon>
        <taxon>Pseudomonadati</taxon>
        <taxon>Pseudomonadota</taxon>
        <taxon>Gammaproteobacteria</taxon>
        <taxon>Alteromonadales</taxon>
        <taxon>Pseudoalteromonadaceae</taxon>
        <taxon>Psychrosphaera</taxon>
    </lineage>
</organism>
<evidence type="ECO:0000256" key="2">
    <source>
        <dbReference type="ARBA" id="ARBA00022723"/>
    </source>
</evidence>
<comment type="cofactor">
    <cofactor evidence="1 5">
        <name>Mg(2+)</name>
        <dbReference type="ChEBI" id="CHEBI:18420"/>
    </cofactor>
</comment>
<evidence type="ECO:0000313" key="6">
    <source>
        <dbReference type="EMBL" id="MDC2890494.1"/>
    </source>
</evidence>
<proteinExistence type="inferred from homology"/>
<comment type="catalytic activity">
    <reaction evidence="5">
        <text>3-deoxy-alpha-D-manno-2-octulosonate-8-phosphate + H2O = 3-deoxy-alpha-D-manno-oct-2-ulosonate + phosphate</text>
        <dbReference type="Rhea" id="RHEA:11500"/>
        <dbReference type="ChEBI" id="CHEBI:15377"/>
        <dbReference type="ChEBI" id="CHEBI:43474"/>
        <dbReference type="ChEBI" id="CHEBI:85985"/>
        <dbReference type="ChEBI" id="CHEBI:85986"/>
        <dbReference type="EC" id="3.1.3.45"/>
    </reaction>
</comment>
<evidence type="ECO:0000256" key="3">
    <source>
        <dbReference type="ARBA" id="ARBA00022801"/>
    </source>
</evidence>
<accession>A0ABT5FH25</accession>
<keyword evidence="7" id="KW-1185">Reference proteome</keyword>
<dbReference type="NCBIfam" id="NF007019">
    <property type="entry name" value="PRK09484.1"/>
    <property type="match status" value="1"/>
</dbReference>
<dbReference type="GO" id="GO:0019143">
    <property type="term" value="F:3-deoxy-manno-octulosonate-8-phosphatase activity"/>
    <property type="evidence" value="ECO:0007669"/>
    <property type="project" value="UniProtKB-EC"/>
</dbReference>
<dbReference type="InterPro" id="IPR050793">
    <property type="entry name" value="CMP-NeuNAc_synthase"/>
</dbReference>
<keyword evidence="5" id="KW-0448">Lipopolysaccharide biosynthesis</keyword>
<dbReference type="Pfam" id="PF08282">
    <property type="entry name" value="Hydrolase_3"/>
    <property type="match status" value="1"/>
</dbReference>
<gene>
    <name evidence="6" type="primary">kdsC</name>
    <name evidence="6" type="ORF">PN838_19260</name>
</gene>